<dbReference type="KEGG" id="euz:DVS28_a0176"/>
<dbReference type="Proteomes" id="UP000264006">
    <property type="component" value="Chromosome"/>
</dbReference>
<dbReference type="RefSeq" id="WP_216826311.1">
    <property type="nucleotide sequence ID" value="NZ_CP031165.1"/>
</dbReference>
<dbReference type="PANTHER" id="PTHR33747">
    <property type="entry name" value="UPF0225 PROTEIN SCO1677"/>
    <property type="match status" value="1"/>
</dbReference>
<dbReference type="InterPro" id="IPR004027">
    <property type="entry name" value="SEC_C_motif"/>
</dbReference>
<dbReference type="PANTHER" id="PTHR33747:SF1">
    <property type="entry name" value="ADENYLATE CYCLASE-ASSOCIATED CAP C-TERMINAL DOMAIN-CONTAINING PROTEIN"/>
    <property type="match status" value="1"/>
</dbReference>
<evidence type="ECO:0000313" key="3">
    <source>
        <dbReference type="Proteomes" id="UP000264006"/>
    </source>
</evidence>
<evidence type="ECO:0000313" key="2">
    <source>
        <dbReference type="EMBL" id="AXV04884.1"/>
    </source>
</evidence>
<accession>A0A346XRN7</accession>
<gene>
    <name evidence="2" type="ORF">DVS28_a0176</name>
</gene>
<evidence type="ECO:0008006" key="4">
    <source>
        <dbReference type="Google" id="ProtNLM"/>
    </source>
</evidence>
<protein>
    <recommendedName>
        <fullName evidence="4">SEC-C motif-containing protein</fullName>
    </recommendedName>
</protein>
<reference evidence="2 3" key="1">
    <citation type="submission" date="2018-09" db="EMBL/GenBank/DDBJ databases">
        <title>Complete genome sequence of Euzebya sp. DY32-46 isolated from seawater of Pacific Ocean.</title>
        <authorList>
            <person name="Xu L."/>
            <person name="Wu Y.-H."/>
            <person name="Xu X.-W."/>
        </authorList>
    </citation>
    <scope>NUCLEOTIDE SEQUENCE [LARGE SCALE GENOMIC DNA]</scope>
    <source>
        <strain evidence="2 3">DY32-46</strain>
    </source>
</reference>
<evidence type="ECO:0000256" key="1">
    <source>
        <dbReference type="SAM" id="MobiDB-lite"/>
    </source>
</evidence>
<keyword evidence="3" id="KW-1185">Reference proteome</keyword>
<dbReference type="AlphaFoldDB" id="A0A346XRN7"/>
<proteinExistence type="predicted"/>
<dbReference type="EMBL" id="CP031165">
    <property type="protein sequence ID" value="AXV04884.1"/>
    <property type="molecule type" value="Genomic_DNA"/>
</dbReference>
<dbReference type="SUPFAM" id="SSF103642">
    <property type="entry name" value="Sec-C motif"/>
    <property type="match status" value="1"/>
</dbReference>
<name>A0A346XRN7_9ACTN</name>
<dbReference type="Pfam" id="PF02810">
    <property type="entry name" value="SEC-C"/>
    <property type="match status" value="1"/>
</dbReference>
<sequence>MTDRTADLPAAILDRLQAVPRDEPMVLDLVGTVDLGPGPDAEEVRLRILAADPLEGDREGADRFVASHPAGEGREVIGYVSFGQAELDAAGSGWAELLGRAARAVAEAMAGSDGLIGAAHGEDPLAELPADAVSLEDWTVGDWLPYSVGVLIDIAEAEDGTLGFPVEALLPTSPSKRTVGCAGCAGTVLHPPHIPLEVVHGLCPTHQRQHESWIADNLPMAEEDLHTLHSLIIDMEAVYVSGVGAGLVAIDNGDSTPTELLRRARTWFDEPGGLTLVYADDDDLAGVLDRATQDIKEAEGAEAGLAALDDLRFLVPEACWMVDMDALVWLERDDPRQRELLDHVLADHQDEPGAILGAAEMHERLDDHDSATELYRKAWTRGLASGQPMIAEVAEQGLGRIGEEPPQPTSKVGRNDPCPCGSGKKFKKCCGR</sequence>
<organism evidence="2 3">
    <name type="scientific">Euzebya pacifica</name>
    <dbReference type="NCBI Taxonomy" id="1608957"/>
    <lineage>
        <taxon>Bacteria</taxon>
        <taxon>Bacillati</taxon>
        <taxon>Actinomycetota</taxon>
        <taxon>Nitriliruptoria</taxon>
        <taxon>Euzebyales</taxon>
    </lineage>
</organism>
<feature type="region of interest" description="Disordered" evidence="1">
    <location>
        <begin position="400"/>
        <end position="422"/>
    </location>
</feature>
<dbReference type="Gene3D" id="3.10.450.50">
    <property type="match status" value="1"/>
</dbReference>